<feature type="compositionally biased region" description="Polar residues" evidence="1">
    <location>
        <begin position="101"/>
        <end position="118"/>
    </location>
</feature>
<dbReference type="AlphaFoldDB" id="A0AAV6LLE3"/>
<dbReference type="EMBL" id="JACTNZ010000001">
    <property type="protein sequence ID" value="KAG5565761.1"/>
    <property type="molecule type" value="Genomic_DNA"/>
</dbReference>
<feature type="region of interest" description="Disordered" evidence="1">
    <location>
        <begin position="99"/>
        <end position="139"/>
    </location>
</feature>
<evidence type="ECO:0000313" key="3">
    <source>
        <dbReference type="Proteomes" id="UP000823749"/>
    </source>
</evidence>
<dbReference type="Proteomes" id="UP000823749">
    <property type="component" value="Chromosome 1"/>
</dbReference>
<reference evidence="2" key="1">
    <citation type="submission" date="2020-08" db="EMBL/GenBank/DDBJ databases">
        <title>Plant Genome Project.</title>
        <authorList>
            <person name="Zhang R.-G."/>
        </authorList>
    </citation>
    <scope>NUCLEOTIDE SEQUENCE</scope>
    <source>
        <strain evidence="2">WSP0</strain>
        <tissue evidence="2">Leaf</tissue>
    </source>
</reference>
<organism evidence="2 3">
    <name type="scientific">Rhododendron griersonianum</name>
    <dbReference type="NCBI Taxonomy" id="479676"/>
    <lineage>
        <taxon>Eukaryota</taxon>
        <taxon>Viridiplantae</taxon>
        <taxon>Streptophyta</taxon>
        <taxon>Embryophyta</taxon>
        <taxon>Tracheophyta</taxon>
        <taxon>Spermatophyta</taxon>
        <taxon>Magnoliopsida</taxon>
        <taxon>eudicotyledons</taxon>
        <taxon>Gunneridae</taxon>
        <taxon>Pentapetalae</taxon>
        <taxon>asterids</taxon>
        <taxon>Ericales</taxon>
        <taxon>Ericaceae</taxon>
        <taxon>Ericoideae</taxon>
        <taxon>Rhodoreae</taxon>
        <taxon>Rhododendron</taxon>
    </lineage>
</organism>
<protein>
    <submittedName>
        <fullName evidence="2">Uncharacterized protein</fullName>
    </submittedName>
</protein>
<gene>
    <name evidence="2" type="ORF">RHGRI_001619</name>
</gene>
<sequence>MVQAVPLPYVGTSNIPLHKRLKLSQEYTKNYNLVVGNAKRSDGDKEVEQPEPVDAIPLRSIPPSTTFKRKRQTRALVSIPEVPVSPPKATKVLRKLREVQETPTQLTSKLEQSKTPPSSKRRKAFIPDSDDETVGPSGVGRVTRSLHQLSLPIILLLVSPSHETLIIIKLIIEDNPDSMVDLNQVGNPGDSIEPPNLDSSPIMENPVDLPLAIPEVLSSKSPKAPTSQVKSLSSSLLEFWA</sequence>
<accession>A0AAV6LLE3</accession>
<proteinExistence type="predicted"/>
<keyword evidence="3" id="KW-1185">Reference proteome</keyword>
<comment type="caution">
    <text evidence="2">The sequence shown here is derived from an EMBL/GenBank/DDBJ whole genome shotgun (WGS) entry which is preliminary data.</text>
</comment>
<evidence type="ECO:0000313" key="2">
    <source>
        <dbReference type="EMBL" id="KAG5565761.1"/>
    </source>
</evidence>
<name>A0AAV6LLE3_9ERIC</name>
<evidence type="ECO:0000256" key="1">
    <source>
        <dbReference type="SAM" id="MobiDB-lite"/>
    </source>
</evidence>